<gene>
    <name evidence="1" type="ORF">KUF71_003644</name>
</gene>
<dbReference type="GO" id="GO:0003743">
    <property type="term" value="F:translation initiation factor activity"/>
    <property type="evidence" value="ECO:0007669"/>
    <property type="project" value="UniProtKB-KW"/>
</dbReference>
<name>A0AAE1HX84_9NEOP</name>
<proteinExistence type="predicted"/>
<keyword evidence="1" id="KW-0396">Initiation factor</keyword>
<dbReference type="AlphaFoldDB" id="A0AAE1HX84"/>
<protein>
    <submittedName>
        <fullName evidence="1">Eukaryotic translation initiation factor 3 subunit E</fullName>
    </submittedName>
</protein>
<accession>A0AAE1HX84</accession>
<reference evidence="1" key="2">
    <citation type="journal article" date="2023" name="BMC Genomics">
        <title>Pest status, molecular evolution, and epigenetic factors derived from the genome assembly of Frankliniella fusca, a thysanopteran phytovirus vector.</title>
        <authorList>
            <person name="Catto M.A."/>
            <person name="Labadie P.E."/>
            <person name="Jacobson A.L."/>
            <person name="Kennedy G.G."/>
            <person name="Srinivasan R."/>
            <person name="Hunt B.G."/>
        </authorList>
    </citation>
    <scope>NUCLEOTIDE SEQUENCE</scope>
    <source>
        <strain evidence="1">PL_HMW_Pooled</strain>
    </source>
</reference>
<dbReference type="EMBL" id="JAHWGI010001401">
    <property type="protein sequence ID" value="KAK3929637.1"/>
    <property type="molecule type" value="Genomic_DNA"/>
</dbReference>
<keyword evidence="2" id="KW-1185">Reference proteome</keyword>
<reference evidence="1" key="1">
    <citation type="submission" date="2021-07" db="EMBL/GenBank/DDBJ databases">
        <authorList>
            <person name="Catto M.A."/>
            <person name="Jacobson A."/>
            <person name="Kennedy G."/>
            <person name="Labadie P."/>
            <person name="Hunt B.G."/>
            <person name="Srinivasan R."/>
        </authorList>
    </citation>
    <scope>NUCLEOTIDE SEQUENCE</scope>
    <source>
        <strain evidence="1">PL_HMW_Pooled</strain>
        <tissue evidence="1">Head</tissue>
    </source>
</reference>
<sequence>MTKLESECESKSNFIRNEMLLGDNLGLHSVGGFVESLCANYFCRFCKTHSKVASKQVEEDKSLSRTEQSYNSDLALGDVSQTGVKGECAFNALPWHITEIFVLMSFMT</sequence>
<evidence type="ECO:0000313" key="1">
    <source>
        <dbReference type="EMBL" id="KAK3929637.1"/>
    </source>
</evidence>
<organism evidence="1 2">
    <name type="scientific">Frankliniella fusca</name>
    <dbReference type="NCBI Taxonomy" id="407009"/>
    <lineage>
        <taxon>Eukaryota</taxon>
        <taxon>Metazoa</taxon>
        <taxon>Ecdysozoa</taxon>
        <taxon>Arthropoda</taxon>
        <taxon>Hexapoda</taxon>
        <taxon>Insecta</taxon>
        <taxon>Pterygota</taxon>
        <taxon>Neoptera</taxon>
        <taxon>Paraneoptera</taxon>
        <taxon>Thysanoptera</taxon>
        <taxon>Terebrantia</taxon>
        <taxon>Thripoidea</taxon>
        <taxon>Thripidae</taxon>
        <taxon>Frankliniella</taxon>
    </lineage>
</organism>
<dbReference type="Proteomes" id="UP001219518">
    <property type="component" value="Unassembled WGS sequence"/>
</dbReference>
<comment type="caution">
    <text evidence="1">The sequence shown here is derived from an EMBL/GenBank/DDBJ whole genome shotgun (WGS) entry which is preliminary data.</text>
</comment>
<keyword evidence="1" id="KW-0648">Protein biosynthesis</keyword>
<evidence type="ECO:0000313" key="2">
    <source>
        <dbReference type="Proteomes" id="UP001219518"/>
    </source>
</evidence>